<dbReference type="Gene3D" id="3.60.10.10">
    <property type="entry name" value="Endonuclease/exonuclease/phosphatase"/>
    <property type="match status" value="1"/>
</dbReference>
<feature type="non-terminal residue" evidence="3">
    <location>
        <position position="1098"/>
    </location>
</feature>
<dbReference type="InterPro" id="IPR005135">
    <property type="entry name" value="Endo/exonuclease/phosphatase"/>
</dbReference>
<dbReference type="InterPro" id="IPR052560">
    <property type="entry name" value="RdDP_mobile_element"/>
</dbReference>
<evidence type="ECO:0000259" key="2">
    <source>
        <dbReference type="Pfam" id="PF14529"/>
    </source>
</evidence>
<comment type="caution">
    <text evidence="3">The sequence shown here is derived from an EMBL/GenBank/DDBJ whole genome shotgun (WGS) entry which is preliminary data.</text>
</comment>
<dbReference type="EMBL" id="CAJOAY010003166">
    <property type="protein sequence ID" value="CAF4006293.1"/>
    <property type="molecule type" value="Genomic_DNA"/>
</dbReference>
<gene>
    <name evidence="3" type="ORF">OKA104_LOCUS30091</name>
</gene>
<evidence type="ECO:0000256" key="1">
    <source>
        <dbReference type="SAM" id="MobiDB-lite"/>
    </source>
</evidence>
<evidence type="ECO:0000313" key="4">
    <source>
        <dbReference type="Proteomes" id="UP000663881"/>
    </source>
</evidence>
<reference evidence="3" key="1">
    <citation type="submission" date="2021-02" db="EMBL/GenBank/DDBJ databases">
        <authorList>
            <person name="Nowell W R."/>
        </authorList>
    </citation>
    <scope>NUCLEOTIDE SEQUENCE</scope>
</reference>
<dbReference type="PANTHER" id="PTHR36688:SF2">
    <property type="entry name" value="ENDONUCLEASE_EXONUCLEASE_PHOSPHATASE DOMAIN-CONTAINING PROTEIN"/>
    <property type="match status" value="1"/>
</dbReference>
<feature type="compositionally biased region" description="Polar residues" evidence="1">
    <location>
        <begin position="1"/>
        <end position="11"/>
    </location>
</feature>
<dbReference type="SUPFAM" id="SSF56219">
    <property type="entry name" value="DNase I-like"/>
    <property type="match status" value="1"/>
</dbReference>
<dbReference type="InterPro" id="IPR036691">
    <property type="entry name" value="Endo/exonu/phosph_ase_sf"/>
</dbReference>
<evidence type="ECO:0000313" key="3">
    <source>
        <dbReference type="EMBL" id="CAF4006293.1"/>
    </source>
</evidence>
<feature type="domain" description="Endonuclease/exonuclease/phosphatase" evidence="2">
    <location>
        <begin position="630"/>
        <end position="736"/>
    </location>
</feature>
<organism evidence="3 4">
    <name type="scientific">Adineta steineri</name>
    <dbReference type="NCBI Taxonomy" id="433720"/>
    <lineage>
        <taxon>Eukaryota</taxon>
        <taxon>Metazoa</taxon>
        <taxon>Spiralia</taxon>
        <taxon>Gnathifera</taxon>
        <taxon>Rotifera</taxon>
        <taxon>Eurotatoria</taxon>
        <taxon>Bdelloidea</taxon>
        <taxon>Adinetida</taxon>
        <taxon>Adinetidae</taxon>
        <taxon>Adineta</taxon>
    </lineage>
</organism>
<protein>
    <recommendedName>
        <fullName evidence="2">Endonuclease/exonuclease/phosphatase domain-containing protein</fullName>
    </recommendedName>
</protein>
<dbReference type="GO" id="GO:0003824">
    <property type="term" value="F:catalytic activity"/>
    <property type="evidence" value="ECO:0007669"/>
    <property type="project" value="InterPro"/>
</dbReference>
<name>A0A819P7Y8_9BILA</name>
<accession>A0A819P7Y8</accession>
<feature type="region of interest" description="Disordered" evidence="1">
    <location>
        <begin position="1"/>
        <end position="34"/>
    </location>
</feature>
<feature type="non-terminal residue" evidence="3">
    <location>
        <position position="1"/>
    </location>
</feature>
<sequence length="1098" mass="127479">MDFNDDSSSNPCLKPGFQTPGANKRLRAADDNTTESQTRIIYQENLISNNKISHNQRQSIQQNDFPPITIEFKSMNNNNDRKLIQELIKEWETKNTKKLDVIGRYGFKNVLLIFARNITTLDELLDKDKWPTTINGAEYTIKFPKILPEAYSIVIKDFQITWNETEVTDDLREKYSSLIKLTRFVTRDGRSMNIVRADFNSSKQANYFIKQGEIDINYMKLYVRPYFAPIKVNKCRKCFKHDHFTSQCTSPPVCFRCGQQHSLEGGCNNDIKCANCEQQHFPGHPACPVVQQRRKQIAEQQKVNQAQLLIKQQQYQTRYNHDPNTFPHLMNNSNKAATNMCLNATISPSRTTTNQSYSAIAKSRSSGGNENIEQLMMALSSSINQQLSSFIASISIQITEVTKKMNANNDKLLNIENQIQESIIPAIIELSKIVDNISEHKDKIKAFQSIQTSSYTEFIQQFFKNDQPAKHQNTKFNQNRQKFNTLSAGFTERTIKMSYEIIKEWCWTCSRSELFNVWSQQHQQPALESINLNILHYNIRYYHSNKCDLIDMVEKYKPAIITLNELGAIIPIKVIEKALFSYKVFKTEGTNAHGGVVLAIDKNLNPINVDCKQTKNIVAASIMINNKTYTITSIYSPPAEPLPLEIMSFVMQNSQHIIIAGDFNAKNYDWGCPEMNIKGQKLKPWLDANKKIHIHNQGMITSLRSETTIDLIISTEQQSSVHCQALPYFGSDHLPILTEFTNIKINKQQRNIPKINWDIYTSILTILNPEINQIKQDLNMNPSEWFKFFEQLLYALKLRSTHWHTIEKIRPSITKALRVMLKHKHYLQNRYRHTRSEEDRQSLRAWHKLVLHEFNQHKVNRWNKFIDNVASPQPTTFWKTIKILNKKRSVKFSAITENNKIHRTPDQILSCLTQHFKARFQAPSTDLTVKTDKEALDLWKLLEQAQPEDIQLISQQSDLTFTTKEVWEVLKSLKPKNSSSFDNISNKMIKNIPEGYAQILTEHYNALFADLFWQKQWKQSRTICFNKVESAAPTTQQLRPISLLPVLGKVYERLFLIRFKKWLFKYGILPWQQSGARSNQCTTSRLNHMLEQTYASLL</sequence>
<dbReference type="Pfam" id="PF14529">
    <property type="entry name" value="Exo_endo_phos_2"/>
    <property type="match status" value="1"/>
</dbReference>
<proteinExistence type="predicted"/>
<dbReference type="PANTHER" id="PTHR36688">
    <property type="entry name" value="ENDO/EXONUCLEASE/PHOSPHATASE DOMAIN-CONTAINING PROTEIN"/>
    <property type="match status" value="1"/>
</dbReference>
<dbReference type="AlphaFoldDB" id="A0A819P7Y8"/>
<dbReference type="Proteomes" id="UP000663881">
    <property type="component" value="Unassembled WGS sequence"/>
</dbReference>